<evidence type="ECO:0000313" key="7">
    <source>
        <dbReference type="Proteomes" id="UP000002009"/>
    </source>
</evidence>
<accession>C1FF38</accession>
<dbReference type="KEGG" id="mis:MICPUN_54817"/>
<evidence type="ECO:0000256" key="2">
    <source>
        <dbReference type="ARBA" id="ARBA00004496"/>
    </source>
</evidence>
<evidence type="ECO:0000256" key="1">
    <source>
        <dbReference type="ARBA" id="ARBA00004123"/>
    </source>
</evidence>
<keyword evidence="7" id="KW-1185">Reference proteome</keyword>
<dbReference type="Pfam" id="PF14811">
    <property type="entry name" value="TPD"/>
    <property type="match status" value="1"/>
</dbReference>
<dbReference type="OMA" id="CYWNRFG"/>
<dbReference type="InterPro" id="IPR029404">
    <property type="entry name" value="CDIN1"/>
</dbReference>
<name>C1FF38_MICCC</name>
<keyword evidence="3" id="KW-0963">Cytoplasm</keyword>
<dbReference type="PANTHER" id="PTHR31661">
    <property type="entry name" value="SIMILAR TO CDNA SEQUENCE BC052040"/>
    <property type="match status" value="1"/>
</dbReference>
<proteinExistence type="predicted"/>
<dbReference type="OrthoDB" id="1272at2759"/>
<dbReference type="RefSeq" id="XP_002507037.1">
    <property type="nucleotide sequence ID" value="XM_002506991.1"/>
</dbReference>
<sequence length="294" mass="32319">MRLAEYESIRAHLLSLPCARYPDMDALKAAHPGVSLDALVSICAQESSRRIKAHHGRHARAISDHARRYLAGEDIFDVAHAVDFPPCQLMRLLVEHLLGVGHKAAGALIRDPHGRVPIHPPPESPAGAHHADDPVAGAALCERIRFDVERCVAWDHVASPAVDASRHSAGREYEDLLEEKLNALGVPFVSEGSLRAEGHAKTPDVKLELPIAVRGRVVNWIDSKASFCDPIVHYERGAEQFQGYVDRFGPGMVVYWLGVVDEIAEESESRGDVLVVDDFPDESEVTKLKLTPRV</sequence>
<dbReference type="Proteomes" id="UP000002009">
    <property type="component" value="Chromosome 1"/>
</dbReference>
<gene>
    <name evidence="6" type="ORF">MICPUN_54817</name>
</gene>
<comment type="subcellular location">
    <subcellularLocation>
        <location evidence="2">Cytoplasm</location>
    </subcellularLocation>
    <subcellularLocation>
        <location evidence="1">Nucleus</location>
    </subcellularLocation>
</comment>
<dbReference type="AlphaFoldDB" id="C1FF38"/>
<dbReference type="eggNOG" id="ENOG502R9SY">
    <property type="taxonomic scope" value="Eukaryota"/>
</dbReference>
<protein>
    <recommendedName>
        <fullName evidence="5">CDAN1-interacting nuclease 1</fullName>
    </recommendedName>
</protein>
<organism evidence="6 7">
    <name type="scientific">Micromonas commoda (strain RCC299 / NOUM17 / CCMP2709)</name>
    <name type="common">Picoplanktonic green alga</name>
    <dbReference type="NCBI Taxonomy" id="296587"/>
    <lineage>
        <taxon>Eukaryota</taxon>
        <taxon>Viridiplantae</taxon>
        <taxon>Chlorophyta</taxon>
        <taxon>Mamiellophyceae</taxon>
        <taxon>Mamiellales</taxon>
        <taxon>Mamiellaceae</taxon>
        <taxon>Micromonas</taxon>
    </lineage>
</organism>
<evidence type="ECO:0000313" key="6">
    <source>
        <dbReference type="EMBL" id="ACO68295.1"/>
    </source>
</evidence>
<dbReference type="GeneID" id="8249972"/>
<evidence type="ECO:0000256" key="4">
    <source>
        <dbReference type="ARBA" id="ARBA00023242"/>
    </source>
</evidence>
<keyword evidence="4" id="KW-0539">Nucleus</keyword>
<dbReference type="PANTHER" id="PTHR31661:SF1">
    <property type="entry name" value="CDAN1-INTERACTING NUCLEASE 1"/>
    <property type="match status" value="1"/>
</dbReference>
<evidence type="ECO:0000256" key="3">
    <source>
        <dbReference type="ARBA" id="ARBA00022490"/>
    </source>
</evidence>
<dbReference type="GO" id="GO:0005737">
    <property type="term" value="C:cytoplasm"/>
    <property type="evidence" value="ECO:0007669"/>
    <property type="project" value="UniProtKB-SubCell"/>
</dbReference>
<evidence type="ECO:0000256" key="5">
    <source>
        <dbReference type="ARBA" id="ARBA00023480"/>
    </source>
</evidence>
<dbReference type="InParanoid" id="C1FF38"/>
<reference evidence="6 7" key="1">
    <citation type="journal article" date="2009" name="Science">
        <title>Green evolution and dynamic adaptations revealed by genomes of the marine picoeukaryotes Micromonas.</title>
        <authorList>
            <person name="Worden A.Z."/>
            <person name="Lee J.H."/>
            <person name="Mock T."/>
            <person name="Rouze P."/>
            <person name="Simmons M.P."/>
            <person name="Aerts A.L."/>
            <person name="Allen A.E."/>
            <person name="Cuvelier M.L."/>
            <person name="Derelle E."/>
            <person name="Everett M.V."/>
            <person name="Foulon E."/>
            <person name="Grimwood J."/>
            <person name="Gundlach H."/>
            <person name="Henrissat B."/>
            <person name="Napoli C."/>
            <person name="McDonald S.M."/>
            <person name="Parker M.S."/>
            <person name="Rombauts S."/>
            <person name="Salamov A."/>
            <person name="Von Dassow P."/>
            <person name="Badger J.H."/>
            <person name="Coutinho P.M."/>
            <person name="Demir E."/>
            <person name="Dubchak I."/>
            <person name="Gentemann C."/>
            <person name="Eikrem W."/>
            <person name="Gready J.E."/>
            <person name="John U."/>
            <person name="Lanier W."/>
            <person name="Lindquist E.A."/>
            <person name="Lucas S."/>
            <person name="Mayer K.F."/>
            <person name="Moreau H."/>
            <person name="Not F."/>
            <person name="Otillar R."/>
            <person name="Panaud O."/>
            <person name="Pangilinan J."/>
            <person name="Paulsen I."/>
            <person name="Piegu B."/>
            <person name="Poliakov A."/>
            <person name="Robbens S."/>
            <person name="Schmutz J."/>
            <person name="Toulza E."/>
            <person name="Wyss T."/>
            <person name="Zelensky A."/>
            <person name="Zhou K."/>
            <person name="Armbrust E.V."/>
            <person name="Bhattacharya D."/>
            <person name="Goodenough U.W."/>
            <person name="Van de Peer Y."/>
            <person name="Grigoriev I.V."/>
        </authorList>
    </citation>
    <scope>NUCLEOTIDE SEQUENCE [LARGE SCALE GENOMIC DNA]</scope>
    <source>
        <strain evidence="7">RCC299 / NOUM17</strain>
    </source>
</reference>
<dbReference type="GO" id="GO:0005634">
    <property type="term" value="C:nucleus"/>
    <property type="evidence" value="ECO:0007669"/>
    <property type="project" value="UniProtKB-SubCell"/>
</dbReference>
<dbReference type="EMBL" id="CP001574">
    <property type="protein sequence ID" value="ACO68295.1"/>
    <property type="molecule type" value="Genomic_DNA"/>
</dbReference>
<dbReference type="STRING" id="296587.C1FF38"/>